<keyword evidence="3" id="KW-1185">Reference proteome</keyword>
<dbReference type="EMBL" id="JAHUZN010000012">
    <property type="protein sequence ID" value="KAG8474975.1"/>
    <property type="molecule type" value="Genomic_DNA"/>
</dbReference>
<dbReference type="AlphaFoldDB" id="A0A8J5YC07"/>
<protein>
    <recommendedName>
        <fullName evidence="1">Reverse transcriptase domain-containing protein</fullName>
    </recommendedName>
</protein>
<name>A0A8J5YC07_9ROSI</name>
<dbReference type="Gene3D" id="3.30.70.270">
    <property type="match status" value="2"/>
</dbReference>
<dbReference type="Gene3D" id="3.30.420.10">
    <property type="entry name" value="Ribonuclease H-like superfamily/Ribonuclease H"/>
    <property type="match status" value="1"/>
</dbReference>
<dbReference type="FunFam" id="3.30.70.270:FF:000020">
    <property type="entry name" value="Transposon Tf2-6 polyprotein-like Protein"/>
    <property type="match status" value="1"/>
</dbReference>
<dbReference type="Gene3D" id="3.10.10.10">
    <property type="entry name" value="HIV Type 1 Reverse Transcriptase, subunit A, domain 1"/>
    <property type="match status" value="1"/>
</dbReference>
<dbReference type="InterPro" id="IPR043502">
    <property type="entry name" value="DNA/RNA_pol_sf"/>
</dbReference>
<dbReference type="PROSITE" id="PS50878">
    <property type="entry name" value="RT_POL"/>
    <property type="match status" value="1"/>
</dbReference>
<dbReference type="Pfam" id="PF00078">
    <property type="entry name" value="RVT_1"/>
    <property type="match status" value="1"/>
</dbReference>
<proteinExistence type="predicted"/>
<dbReference type="InterPro" id="IPR012337">
    <property type="entry name" value="RNaseH-like_sf"/>
</dbReference>
<organism evidence="2 3">
    <name type="scientific">Gossypium anomalum</name>
    <dbReference type="NCBI Taxonomy" id="47600"/>
    <lineage>
        <taxon>Eukaryota</taxon>
        <taxon>Viridiplantae</taxon>
        <taxon>Streptophyta</taxon>
        <taxon>Embryophyta</taxon>
        <taxon>Tracheophyta</taxon>
        <taxon>Spermatophyta</taxon>
        <taxon>Magnoliopsida</taxon>
        <taxon>eudicotyledons</taxon>
        <taxon>Gunneridae</taxon>
        <taxon>Pentapetalae</taxon>
        <taxon>rosids</taxon>
        <taxon>malvids</taxon>
        <taxon>Malvales</taxon>
        <taxon>Malvaceae</taxon>
        <taxon>Malvoideae</taxon>
        <taxon>Gossypium</taxon>
    </lineage>
</organism>
<sequence length="533" mass="61726">MELPFGEFDLILGMDWLVKHRVSLDCATKRVILRTEGENEELSRLPPSRKVEFGTELIPGTAPVSIAPYRMALKELAKLKAQIQELLDHGFIRPSMSPWGAPVLFVKKKDSTIRMCINYRQLNKLTIKNKYLLPKIDNLFDQFRGVSVFSKIDLQSSYHQLRVKETDVHKTKFRAQYGHYEFLVMPFGLTNAPATFMDLMNRVFQPYLDRFVVVFIDDILVYSKTEDEHDKHLRVVLYIIRDKQLCAKFSKFFAEGIRVDPHKIEDVLGWKQPKNVFKIRSFLGLAGYYRCFVEGFSLIAAPMTKLLRKGVPFVWIDAHQKSFDKLKTVLTLAPILILPKPGKDFVVYNDASHVSLGYVLMQDEKAAAYASRQLKTHEANYPMHDLELAAKELNLRQRQWVELHKDYGCTIEYHLGKANVVADLLSRKAMTNLRAIFTRLILFDDRSLLAELQERVTMDFVSGLRLTPTRKDSVWVIVDRLTKTAYFIPVRIYFSLQKLAKLYISEIVRLHGVPVSIIYDRDSFHVSARKEVT</sequence>
<evidence type="ECO:0000259" key="1">
    <source>
        <dbReference type="PROSITE" id="PS50878"/>
    </source>
</evidence>
<dbReference type="SUPFAM" id="SSF56672">
    <property type="entry name" value="DNA/RNA polymerases"/>
    <property type="match status" value="1"/>
</dbReference>
<dbReference type="OrthoDB" id="415724at2759"/>
<dbReference type="InterPro" id="IPR036397">
    <property type="entry name" value="RNaseH_sf"/>
</dbReference>
<accession>A0A8J5YC07</accession>
<dbReference type="InterPro" id="IPR000477">
    <property type="entry name" value="RT_dom"/>
</dbReference>
<dbReference type="GO" id="GO:0003676">
    <property type="term" value="F:nucleic acid binding"/>
    <property type="evidence" value="ECO:0007669"/>
    <property type="project" value="InterPro"/>
</dbReference>
<reference evidence="2 3" key="1">
    <citation type="journal article" date="2021" name="bioRxiv">
        <title>The Gossypium anomalum genome as a resource for cotton improvement and evolutionary analysis of hybrid incompatibility.</title>
        <authorList>
            <person name="Grover C.E."/>
            <person name="Yuan D."/>
            <person name="Arick M.A."/>
            <person name="Miller E.R."/>
            <person name="Hu G."/>
            <person name="Peterson D.G."/>
            <person name="Wendel J.F."/>
            <person name="Udall J.A."/>
        </authorList>
    </citation>
    <scope>NUCLEOTIDE SEQUENCE [LARGE SCALE GENOMIC DNA]</scope>
    <source>
        <strain evidence="2">JFW-Udall</strain>
        <tissue evidence="2">Leaf</tissue>
    </source>
</reference>
<evidence type="ECO:0000313" key="3">
    <source>
        <dbReference type="Proteomes" id="UP000701853"/>
    </source>
</evidence>
<dbReference type="Proteomes" id="UP000701853">
    <property type="component" value="Chromosome 12"/>
</dbReference>
<dbReference type="CDD" id="cd01647">
    <property type="entry name" value="RT_LTR"/>
    <property type="match status" value="1"/>
</dbReference>
<dbReference type="InterPro" id="IPR043128">
    <property type="entry name" value="Rev_trsase/Diguanyl_cyclase"/>
</dbReference>
<dbReference type="InterPro" id="IPR021109">
    <property type="entry name" value="Peptidase_aspartic_dom_sf"/>
</dbReference>
<dbReference type="Pfam" id="PF08284">
    <property type="entry name" value="RVP_2"/>
    <property type="match status" value="1"/>
</dbReference>
<dbReference type="PANTHER" id="PTHR24559">
    <property type="entry name" value="TRANSPOSON TY3-I GAG-POL POLYPROTEIN"/>
    <property type="match status" value="1"/>
</dbReference>
<dbReference type="PANTHER" id="PTHR24559:SF447">
    <property type="entry name" value="RNA-DIRECTED DNA POLYMERASE HOMOLOG"/>
    <property type="match status" value="1"/>
</dbReference>
<feature type="domain" description="Reverse transcriptase" evidence="1">
    <location>
        <begin position="87"/>
        <end position="287"/>
    </location>
</feature>
<gene>
    <name evidence="2" type="ORF">CXB51_031666</name>
</gene>
<dbReference type="Pfam" id="PF17919">
    <property type="entry name" value="RT_RNaseH_2"/>
    <property type="match status" value="1"/>
</dbReference>
<dbReference type="InterPro" id="IPR041577">
    <property type="entry name" value="RT_RNaseH_2"/>
</dbReference>
<dbReference type="Gene3D" id="2.40.70.10">
    <property type="entry name" value="Acid Proteases"/>
    <property type="match status" value="1"/>
</dbReference>
<comment type="caution">
    <text evidence="2">The sequence shown here is derived from an EMBL/GenBank/DDBJ whole genome shotgun (WGS) entry which is preliminary data.</text>
</comment>
<dbReference type="SUPFAM" id="SSF53098">
    <property type="entry name" value="Ribonuclease H-like"/>
    <property type="match status" value="1"/>
</dbReference>
<evidence type="ECO:0000313" key="2">
    <source>
        <dbReference type="EMBL" id="KAG8474975.1"/>
    </source>
</evidence>
<dbReference type="InterPro" id="IPR053134">
    <property type="entry name" value="RNA-dir_DNA_polymerase"/>
</dbReference>